<evidence type="ECO:0000313" key="1">
    <source>
        <dbReference type="EMBL" id="KAF5807343.1"/>
    </source>
</evidence>
<dbReference type="EMBL" id="MNCJ02000320">
    <property type="protein sequence ID" value="KAF5807343.1"/>
    <property type="molecule type" value="Genomic_DNA"/>
</dbReference>
<keyword evidence="2" id="KW-1185">Reference proteome</keyword>
<reference evidence="1" key="2">
    <citation type="submission" date="2020-06" db="EMBL/GenBank/DDBJ databases">
        <title>Helianthus annuus Genome sequencing and assembly Release 2.</title>
        <authorList>
            <person name="Gouzy J."/>
            <person name="Langlade N."/>
            <person name="Munos S."/>
        </authorList>
    </citation>
    <scope>NUCLEOTIDE SEQUENCE</scope>
    <source>
        <tissue evidence="1">Leaves</tissue>
    </source>
</reference>
<name>A0A9K3J243_HELAN</name>
<dbReference type="AlphaFoldDB" id="A0A9K3J243"/>
<protein>
    <submittedName>
        <fullName evidence="1">Uncharacterized protein</fullName>
    </submittedName>
</protein>
<accession>A0A9K3J243</accession>
<proteinExistence type="predicted"/>
<evidence type="ECO:0000313" key="2">
    <source>
        <dbReference type="Proteomes" id="UP000215914"/>
    </source>
</evidence>
<gene>
    <name evidence="1" type="ORF">HanXRQr2_Chr05g0232571</name>
</gene>
<comment type="caution">
    <text evidence="1">The sequence shown here is derived from an EMBL/GenBank/DDBJ whole genome shotgun (WGS) entry which is preliminary data.</text>
</comment>
<dbReference type="Gramene" id="mRNA:HanXRQr2_Chr05g0232571">
    <property type="protein sequence ID" value="mRNA:HanXRQr2_Chr05g0232571"/>
    <property type="gene ID" value="HanXRQr2_Chr05g0232571"/>
</dbReference>
<sequence length="46" mass="5231">MAITTEYVQSCKIVKLAAVRINGMFERIQFSQEIRKGILSFVGLIK</sequence>
<organism evidence="1 2">
    <name type="scientific">Helianthus annuus</name>
    <name type="common">Common sunflower</name>
    <dbReference type="NCBI Taxonomy" id="4232"/>
    <lineage>
        <taxon>Eukaryota</taxon>
        <taxon>Viridiplantae</taxon>
        <taxon>Streptophyta</taxon>
        <taxon>Embryophyta</taxon>
        <taxon>Tracheophyta</taxon>
        <taxon>Spermatophyta</taxon>
        <taxon>Magnoliopsida</taxon>
        <taxon>eudicotyledons</taxon>
        <taxon>Gunneridae</taxon>
        <taxon>Pentapetalae</taxon>
        <taxon>asterids</taxon>
        <taxon>campanulids</taxon>
        <taxon>Asterales</taxon>
        <taxon>Asteraceae</taxon>
        <taxon>Asteroideae</taxon>
        <taxon>Heliantheae alliance</taxon>
        <taxon>Heliantheae</taxon>
        <taxon>Helianthus</taxon>
    </lineage>
</organism>
<dbReference type="Proteomes" id="UP000215914">
    <property type="component" value="Unassembled WGS sequence"/>
</dbReference>
<reference evidence="1" key="1">
    <citation type="journal article" date="2017" name="Nature">
        <title>The sunflower genome provides insights into oil metabolism, flowering and Asterid evolution.</title>
        <authorList>
            <person name="Badouin H."/>
            <person name="Gouzy J."/>
            <person name="Grassa C.J."/>
            <person name="Murat F."/>
            <person name="Staton S.E."/>
            <person name="Cottret L."/>
            <person name="Lelandais-Briere C."/>
            <person name="Owens G.L."/>
            <person name="Carrere S."/>
            <person name="Mayjonade B."/>
            <person name="Legrand L."/>
            <person name="Gill N."/>
            <person name="Kane N.C."/>
            <person name="Bowers J.E."/>
            <person name="Hubner S."/>
            <person name="Bellec A."/>
            <person name="Berard A."/>
            <person name="Berges H."/>
            <person name="Blanchet N."/>
            <person name="Boniface M.C."/>
            <person name="Brunel D."/>
            <person name="Catrice O."/>
            <person name="Chaidir N."/>
            <person name="Claudel C."/>
            <person name="Donnadieu C."/>
            <person name="Faraut T."/>
            <person name="Fievet G."/>
            <person name="Helmstetter N."/>
            <person name="King M."/>
            <person name="Knapp S.J."/>
            <person name="Lai Z."/>
            <person name="Le Paslier M.C."/>
            <person name="Lippi Y."/>
            <person name="Lorenzon L."/>
            <person name="Mandel J.R."/>
            <person name="Marage G."/>
            <person name="Marchand G."/>
            <person name="Marquand E."/>
            <person name="Bret-Mestries E."/>
            <person name="Morien E."/>
            <person name="Nambeesan S."/>
            <person name="Nguyen T."/>
            <person name="Pegot-Espagnet P."/>
            <person name="Pouilly N."/>
            <person name="Raftis F."/>
            <person name="Sallet E."/>
            <person name="Schiex T."/>
            <person name="Thomas J."/>
            <person name="Vandecasteele C."/>
            <person name="Vares D."/>
            <person name="Vear F."/>
            <person name="Vautrin S."/>
            <person name="Crespi M."/>
            <person name="Mangin B."/>
            <person name="Burke J.M."/>
            <person name="Salse J."/>
            <person name="Munos S."/>
            <person name="Vincourt P."/>
            <person name="Rieseberg L.H."/>
            <person name="Langlade N.B."/>
        </authorList>
    </citation>
    <scope>NUCLEOTIDE SEQUENCE</scope>
    <source>
        <tissue evidence="1">Leaves</tissue>
    </source>
</reference>